<keyword evidence="2" id="KW-0378">Hydrolase</keyword>
<evidence type="ECO:0000256" key="4">
    <source>
        <dbReference type="ARBA" id="ARBA00034320"/>
    </source>
</evidence>
<evidence type="ECO:0000313" key="10">
    <source>
        <dbReference type="Proteomes" id="UP000773614"/>
    </source>
</evidence>
<dbReference type="Proteomes" id="UP000773614">
    <property type="component" value="Unassembled WGS sequence"/>
</dbReference>
<dbReference type="Pfam" id="PF07683">
    <property type="entry name" value="CobW_C"/>
    <property type="match status" value="1"/>
</dbReference>
<dbReference type="PANTHER" id="PTHR13748:SF62">
    <property type="entry name" value="COBW DOMAIN-CONTAINING PROTEIN"/>
    <property type="match status" value="1"/>
</dbReference>
<dbReference type="PANTHER" id="PTHR13748">
    <property type="entry name" value="COBW-RELATED"/>
    <property type="match status" value="1"/>
</dbReference>
<protein>
    <submittedName>
        <fullName evidence="9">GTP-binding protein</fullName>
    </submittedName>
</protein>
<dbReference type="SUPFAM" id="SSF90002">
    <property type="entry name" value="Hypothetical protein YjiA, C-terminal domain"/>
    <property type="match status" value="1"/>
</dbReference>
<dbReference type="Gene3D" id="3.30.1220.10">
    <property type="entry name" value="CobW-like, C-terminal domain"/>
    <property type="match status" value="1"/>
</dbReference>
<dbReference type="InterPro" id="IPR027417">
    <property type="entry name" value="P-loop_NTPase"/>
</dbReference>
<dbReference type="SUPFAM" id="SSF52540">
    <property type="entry name" value="P-loop containing nucleoside triphosphate hydrolases"/>
    <property type="match status" value="1"/>
</dbReference>
<name>A0A964WUM0_9HYPH</name>
<accession>A0A964WUM0</accession>
<evidence type="ECO:0000256" key="3">
    <source>
        <dbReference type="ARBA" id="ARBA00023186"/>
    </source>
</evidence>
<feature type="region of interest" description="Disordered" evidence="7">
    <location>
        <begin position="226"/>
        <end position="257"/>
    </location>
</feature>
<keyword evidence="1" id="KW-0547">Nucleotide-binding</keyword>
<evidence type="ECO:0000256" key="7">
    <source>
        <dbReference type="SAM" id="MobiDB-lite"/>
    </source>
</evidence>
<keyword evidence="3" id="KW-0143">Chaperone</keyword>
<comment type="function">
    <text evidence="5">Zinc chaperone that directly transfers zinc cofactor to target proteins, thereby activating them. Zinc is transferred from the CXCC motif in the GTPase domain to the zinc binding site in target proteins in a process requiring GTP hydrolysis.</text>
</comment>
<evidence type="ECO:0000256" key="1">
    <source>
        <dbReference type="ARBA" id="ARBA00022741"/>
    </source>
</evidence>
<dbReference type="GO" id="GO:0000166">
    <property type="term" value="F:nucleotide binding"/>
    <property type="evidence" value="ECO:0007669"/>
    <property type="project" value="UniProtKB-KW"/>
</dbReference>
<evidence type="ECO:0000256" key="6">
    <source>
        <dbReference type="ARBA" id="ARBA00049117"/>
    </source>
</evidence>
<evidence type="ECO:0000313" key="9">
    <source>
        <dbReference type="EMBL" id="MYZ49267.1"/>
    </source>
</evidence>
<feature type="domain" description="CobW C-terminal" evidence="8">
    <location>
        <begin position="263"/>
        <end position="357"/>
    </location>
</feature>
<dbReference type="Gene3D" id="3.40.50.300">
    <property type="entry name" value="P-loop containing nucleotide triphosphate hydrolases"/>
    <property type="match status" value="1"/>
</dbReference>
<evidence type="ECO:0000259" key="8">
    <source>
        <dbReference type="SMART" id="SM00833"/>
    </source>
</evidence>
<comment type="similarity">
    <text evidence="4">Belongs to the SIMIBI class G3E GTPase family. ZNG1 subfamily.</text>
</comment>
<dbReference type="InterPro" id="IPR051316">
    <property type="entry name" value="Zinc-reg_GTPase_activator"/>
</dbReference>
<evidence type="ECO:0000256" key="2">
    <source>
        <dbReference type="ARBA" id="ARBA00022801"/>
    </source>
</evidence>
<dbReference type="EMBL" id="SPKJ01000066">
    <property type="protein sequence ID" value="MYZ49267.1"/>
    <property type="molecule type" value="Genomic_DNA"/>
</dbReference>
<dbReference type="GO" id="GO:0005737">
    <property type="term" value="C:cytoplasm"/>
    <property type="evidence" value="ECO:0007669"/>
    <property type="project" value="TreeGrafter"/>
</dbReference>
<sequence>MTSGTGGTPGTVRPNRVPVSVITGFLGSGKTTLLNRLVRDPRMADTALIVNEFGEIGIDHELVDSSFENTVLMDSGCICCSIRGDLVDTIDDLFANAANGRIPAFSRVLIETTGLADPVPIVHALQTSETVGARCAVGTIVATLDAEQGGSQLAEHEQVEHQIALADVVVLTKTDIAPEAAARRLERVVETLNPGVPVHRAVHGAIDPDLLFAGPLGAAGREARLRHGHDDAHEDHRHGHDHHDHAHEEGHAGHDHGFSHAGIASRSVIVDGPIAYERLREFLETLISLRGDRFLRIKGILDLEGEDRPVVLQGVGASFGRPYRLAAWPPAGRGSRIVFIYKDLDGDGLEAAFRRMVLGQPAGQ</sequence>
<dbReference type="InterPro" id="IPR011629">
    <property type="entry name" value="CobW-like_C"/>
</dbReference>
<dbReference type="AlphaFoldDB" id="A0A964WUM0"/>
<gene>
    <name evidence="9" type="ORF">E4O86_16265</name>
</gene>
<dbReference type="RefSeq" id="WP_161141607.1">
    <property type="nucleotide sequence ID" value="NZ_SPKJ01000066.1"/>
</dbReference>
<comment type="caution">
    <text evidence="9">The sequence shown here is derived from an EMBL/GenBank/DDBJ whole genome shotgun (WGS) entry which is preliminary data.</text>
</comment>
<dbReference type="Pfam" id="PF02492">
    <property type="entry name" value="cobW"/>
    <property type="match status" value="1"/>
</dbReference>
<proteinExistence type="inferred from homology"/>
<reference evidence="9" key="1">
    <citation type="submission" date="2019-03" db="EMBL/GenBank/DDBJ databases">
        <title>Afifella sp. nov., isolated from activated sludge.</title>
        <authorList>
            <person name="Li Q."/>
            <person name="Liu Y."/>
        </authorList>
    </citation>
    <scope>NUCLEOTIDE SEQUENCE</scope>
    <source>
        <strain evidence="9">L72</strain>
    </source>
</reference>
<dbReference type="InterPro" id="IPR036627">
    <property type="entry name" value="CobW-likC_sf"/>
</dbReference>
<comment type="catalytic activity">
    <reaction evidence="6">
        <text>GTP + H2O = GDP + phosphate + H(+)</text>
        <dbReference type="Rhea" id="RHEA:19669"/>
        <dbReference type="ChEBI" id="CHEBI:15377"/>
        <dbReference type="ChEBI" id="CHEBI:15378"/>
        <dbReference type="ChEBI" id="CHEBI:37565"/>
        <dbReference type="ChEBI" id="CHEBI:43474"/>
        <dbReference type="ChEBI" id="CHEBI:58189"/>
    </reaction>
    <physiologicalReaction direction="left-to-right" evidence="6">
        <dbReference type="Rhea" id="RHEA:19670"/>
    </physiologicalReaction>
</comment>
<dbReference type="GO" id="GO:0016787">
    <property type="term" value="F:hydrolase activity"/>
    <property type="evidence" value="ECO:0007669"/>
    <property type="project" value="UniProtKB-KW"/>
</dbReference>
<evidence type="ECO:0000256" key="5">
    <source>
        <dbReference type="ARBA" id="ARBA00045658"/>
    </source>
</evidence>
<dbReference type="InterPro" id="IPR003495">
    <property type="entry name" value="CobW/HypB/UreG_nucleotide-bd"/>
</dbReference>
<dbReference type="CDD" id="cd03112">
    <property type="entry name" value="CobW-like"/>
    <property type="match status" value="1"/>
</dbReference>
<keyword evidence="10" id="KW-1185">Reference proteome</keyword>
<dbReference type="SMART" id="SM00833">
    <property type="entry name" value="CobW_C"/>
    <property type="match status" value="1"/>
</dbReference>
<organism evidence="9 10">
    <name type="scientific">Propylenella binzhouense</name>
    <dbReference type="NCBI Taxonomy" id="2555902"/>
    <lineage>
        <taxon>Bacteria</taxon>
        <taxon>Pseudomonadati</taxon>
        <taxon>Pseudomonadota</taxon>
        <taxon>Alphaproteobacteria</taxon>
        <taxon>Hyphomicrobiales</taxon>
        <taxon>Propylenellaceae</taxon>
        <taxon>Propylenella</taxon>
    </lineage>
</organism>
<dbReference type="OrthoDB" id="9808822at2"/>